<feature type="transmembrane region" description="Helical" evidence="6">
    <location>
        <begin position="217"/>
        <end position="238"/>
    </location>
</feature>
<dbReference type="Pfam" id="PF01943">
    <property type="entry name" value="Polysacc_synt"/>
    <property type="match status" value="1"/>
</dbReference>
<evidence type="ECO:0000256" key="3">
    <source>
        <dbReference type="ARBA" id="ARBA00022692"/>
    </source>
</evidence>
<feature type="transmembrane region" description="Helical" evidence="6">
    <location>
        <begin position="296"/>
        <end position="314"/>
    </location>
</feature>
<evidence type="ECO:0000256" key="2">
    <source>
        <dbReference type="ARBA" id="ARBA00022475"/>
    </source>
</evidence>
<dbReference type="GO" id="GO:0005886">
    <property type="term" value="C:plasma membrane"/>
    <property type="evidence" value="ECO:0007669"/>
    <property type="project" value="UniProtKB-SubCell"/>
</dbReference>
<proteinExistence type="predicted"/>
<dbReference type="RefSeq" id="WP_096779597.1">
    <property type="nucleotide sequence ID" value="NZ_CP012621.1"/>
</dbReference>
<evidence type="ECO:0000256" key="6">
    <source>
        <dbReference type="SAM" id="Phobius"/>
    </source>
</evidence>
<keyword evidence="5 6" id="KW-0472">Membrane</keyword>
<dbReference type="InterPro" id="IPR002797">
    <property type="entry name" value="Polysacc_synth"/>
</dbReference>
<evidence type="ECO:0000313" key="8">
    <source>
        <dbReference type="Proteomes" id="UP000217763"/>
    </source>
</evidence>
<evidence type="ECO:0000256" key="4">
    <source>
        <dbReference type="ARBA" id="ARBA00022989"/>
    </source>
</evidence>
<feature type="transmembrane region" description="Helical" evidence="6">
    <location>
        <begin position="147"/>
        <end position="169"/>
    </location>
</feature>
<evidence type="ECO:0000256" key="5">
    <source>
        <dbReference type="ARBA" id="ARBA00023136"/>
    </source>
</evidence>
<comment type="subcellular location">
    <subcellularLocation>
        <location evidence="1">Cell membrane</location>
        <topology evidence="1">Multi-pass membrane protein</topology>
    </subcellularLocation>
</comment>
<dbReference type="KEGG" id="zdf:AN401_12725"/>
<dbReference type="AlphaFoldDB" id="A0A291HRD1"/>
<feature type="transmembrane region" description="Helical" evidence="6">
    <location>
        <begin position="46"/>
        <end position="67"/>
    </location>
</feature>
<feature type="transmembrane region" description="Helical" evidence="6">
    <location>
        <begin position="393"/>
        <end position="413"/>
    </location>
</feature>
<feature type="transmembrane region" description="Helical" evidence="6">
    <location>
        <begin position="79"/>
        <end position="102"/>
    </location>
</feature>
<dbReference type="PANTHER" id="PTHR30250">
    <property type="entry name" value="PST FAMILY PREDICTED COLANIC ACID TRANSPORTER"/>
    <property type="match status" value="1"/>
</dbReference>
<dbReference type="InterPro" id="IPR050833">
    <property type="entry name" value="Poly_Biosynth_Transport"/>
</dbReference>
<feature type="transmembrane region" description="Helical" evidence="6">
    <location>
        <begin position="12"/>
        <end position="34"/>
    </location>
</feature>
<feature type="transmembrane region" description="Helical" evidence="6">
    <location>
        <begin position="258"/>
        <end position="276"/>
    </location>
</feature>
<evidence type="ECO:0000256" key="1">
    <source>
        <dbReference type="ARBA" id="ARBA00004651"/>
    </source>
</evidence>
<feature type="transmembrane region" description="Helical" evidence="6">
    <location>
        <begin position="334"/>
        <end position="356"/>
    </location>
</feature>
<dbReference type="EMBL" id="CP012621">
    <property type="protein sequence ID" value="ATG74611.1"/>
    <property type="molecule type" value="Genomic_DNA"/>
</dbReference>
<dbReference type="Proteomes" id="UP000217763">
    <property type="component" value="Chromosome"/>
</dbReference>
<feature type="transmembrane region" description="Helical" evidence="6">
    <location>
        <begin position="368"/>
        <end position="387"/>
    </location>
</feature>
<keyword evidence="8" id="KW-1185">Reference proteome</keyword>
<keyword evidence="2" id="KW-1003">Cell membrane</keyword>
<feature type="transmembrane region" description="Helical" evidence="6">
    <location>
        <begin position="175"/>
        <end position="197"/>
    </location>
</feature>
<dbReference type="GO" id="GO:0009246">
    <property type="term" value="P:enterobacterial common antigen biosynthetic process"/>
    <property type="evidence" value="ECO:0007669"/>
    <property type="project" value="InterPro"/>
</dbReference>
<accession>A0A291HRD1</accession>
<keyword evidence="3 6" id="KW-0812">Transmembrane</keyword>
<gene>
    <name evidence="7" type="ORF">AN401_12725</name>
</gene>
<dbReference type="CDD" id="cd13125">
    <property type="entry name" value="MATE_like_10"/>
    <property type="match status" value="1"/>
</dbReference>
<organism evidence="7 8">
    <name type="scientific">Zobellella denitrificans</name>
    <dbReference type="NCBI Taxonomy" id="347534"/>
    <lineage>
        <taxon>Bacteria</taxon>
        <taxon>Pseudomonadati</taxon>
        <taxon>Pseudomonadota</taxon>
        <taxon>Gammaproteobacteria</taxon>
        <taxon>Aeromonadales</taxon>
        <taxon>Aeromonadaceae</taxon>
        <taxon>Zobellella</taxon>
    </lineage>
</organism>
<protein>
    <submittedName>
        <fullName evidence="7">Polysaccharide biosynthesis protein</fullName>
    </submittedName>
</protein>
<dbReference type="InterPro" id="IPR044550">
    <property type="entry name" value="WzxE"/>
</dbReference>
<name>A0A291HRD1_9GAMM</name>
<keyword evidence="4 6" id="KW-1133">Transmembrane helix</keyword>
<evidence type="ECO:0000313" key="7">
    <source>
        <dbReference type="EMBL" id="ATG74611.1"/>
    </source>
</evidence>
<sequence>MTFIKTSFLNGIAVLIRMGCMLALNKVLAIYVGPSGYAVVGQLQNAIQMISTIASGAVTTGVTKYTAEYFDNEEQQKTLWRTAGTIAIVGSLLTSILMVVFSKSLAVFFLEDDTLGYVFIWFSVSLLFLVLNTLLLSVINGKKEVRCYVLSSIVGSILSLLITSLLSFYMGLSGALIGLTVYQSLSFIATAYLVSRLSWFHISNFFGTIDFTIAKKLLKYTAMAITSAICVPLSYIYIRNYIGDSLGWDYAGYWEAANRLSNAYLMFLISTLSVYYIPRISEIKENKEIVSEVKKVLLLVFPTSIILSVSVFIFKEQVVSLLFTKQFMVLNELLPWQLFGDVIKINAWVLACIMLGKNMYKTFIITEVFFSALYCFFITLLVPAYGFKAASMSYALNHILYFILMVFVFVYWLNCNSSKKNGEIKVEVF</sequence>
<dbReference type="PANTHER" id="PTHR30250:SF30">
    <property type="entry name" value="LIPID III FLIPPASE"/>
    <property type="match status" value="1"/>
</dbReference>
<reference evidence="8" key="1">
    <citation type="submission" date="2015-09" db="EMBL/GenBank/DDBJ databases">
        <authorList>
            <person name="Shao Z."/>
            <person name="Wang L."/>
        </authorList>
    </citation>
    <scope>NUCLEOTIDE SEQUENCE [LARGE SCALE GENOMIC DNA]</scope>
    <source>
        <strain evidence="8">F13-1</strain>
    </source>
</reference>
<feature type="transmembrane region" description="Helical" evidence="6">
    <location>
        <begin position="114"/>
        <end position="135"/>
    </location>
</feature>